<evidence type="ECO:0000256" key="2">
    <source>
        <dbReference type="ARBA" id="ARBA00009895"/>
    </source>
</evidence>
<keyword evidence="4 7" id="KW-0694">RNA-binding</keyword>
<dbReference type="Gene3D" id="3.10.450.220">
    <property type="match status" value="1"/>
</dbReference>
<dbReference type="SMART" id="SM00359">
    <property type="entry name" value="PUA"/>
    <property type="match status" value="1"/>
</dbReference>
<keyword evidence="5 7" id="KW-0539">Nucleus</keyword>
<comment type="similarity">
    <text evidence="2 7">Belongs to the NIP7 family.</text>
</comment>
<dbReference type="EMBL" id="NPIC01000002">
    <property type="protein sequence ID" value="RDL38514.1"/>
    <property type="molecule type" value="Genomic_DNA"/>
</dbReference>
<evidence type="ECO:0000256" key="5">
    <source>
        <dbReference type="ARBA" id="ARBA00023242"/>
    </source>
</evidence>
<sequence>MRPLTEEETRILFAKLANYTGNSLKNLIAPLDNTPDSDRFVFRLHQSRCYYVRLSLANLATSISRDKLLSLGTCLGKFTKTLKFRLHITALPILAQHARYKVWVKSNGEMPFLYGGHVLKAHVGRWSDDCPEHQGVVVYNLHDTPLGFGVTARSTAEARRLDPTSIAVFRQADCGEFLRDEDTLFS</sequence>
<dbReference type="GO" id="GO:0005730">
    <property type="term" value="C:nucleolus"/>
    <property type="evidence" value="ECO:0007669"/>
    <property type="project" value="UniProtKB-SubCell"/>
</dbReference>
<keyword evidence="3 7" id="KW-0690">Ribosome biogenesis</keyword>
<comment type="caution">
    <text evidence="9">The sequence shown here is derived from an EMBL/GenBank/DDBJ whole genome shotgun (WGS) entry which is preliminary data.</text>
</comment>
<accession>A0A370TSN8</accession>
<evidence type="ECO:0000256" key="3">
    <source>
        <dbReference type="ARBA" id="ARBA00022517"/>
    </source>
</evidence>
<dbReference type="CDD" id="cd21151">
    <property type="entry name" value="PUA_Nip7-like"/>
    <property type="match status" value="1"/>
</dbReference>
<dbReference type="InterPro" id="IPR002478">
    <property type="entry name" value="PUA"/>
</dbReference>
<reference evidence="9 10" key="1">
    <citation type="journal article" date="2018" name="IMA Fungus">
        <title>IMA Genome-F 9: Draft genome sequence of Annulohypoxylon stygium, Aspergillus mulundensis, Berkeleyomyces basicola (syn. Thielaviopsis basicola), Ceratocystis smalleyi, two Cercospora beticola strains, Coleophoma cylindrospora, Fusarium fracticaudum, Phialophora cf. hyalina, and Morchella septimelata.</title>
        <authorList>
            <person name="Wingfield B.D."/>
            <person name="Bills G.F."/>
            <person name="Dong Y."/>
            <person name="Huang W."/>
            <person name="Nel W.J."/>
            <person name="Swalarsk-Parry B.S."/>
            <person name="Vaghefi N."/>
            <person name="Wilken P.M."/>
            <person name="An Z."/>
            <person name="de Beer Z.W."/>
            <person name="De Vos L."/>
            <person name="Chen L."/>
            <person name="Duong T.A."/>
            <person name="Gao Y."/>
            <person name="Hammerbacher A."/>
            <person name="Kikkert J.R."/>
            <person name="Li Y."/>
            <person name="Li H."/>
            <person name="Li K."/>
            <person name="Li Q."/>
            <person name="Liu X."/>
            <person name="Ma X."/>
            <person name="Naidoo K."/>
            <person name="Pethybridge S.J."/>
            <person name="Sun J."/>
            <person name="Steenkamp E.T."/>
            <person name="van der Nest M.A."/>
            <person name="van Wyk S."/>
            <person name="Wingfield M.J."/>
            <person name="Xiong C."/>
            <person name="Yue Q."/>
            <person name="Zhang X."/>
        </authorList>
    </citation>
    <scope>NUCLEOTIDE SEQUENCE [LARGE SCALE GENOMIC DNA]</scope>
    <source>
        <strain evidence="9 10">BP 5553</strain>
    </source>
</reference>
<dbReference type="STRING" id="2656787.A0A370TSN8"/>
<dbReference type="Proteomes" id="UP000254866">
    <property type="component" value="Unassembled WGS sequence"/>
</dbReference>
<dbReference type="GO" id="GO:1902626">
    <property type="term" value="P:assembly of large subunit precursor of preribosome"/>
    <property type="evidence" value="ECO:0007669"/>
    <property type="project" value="UniProtKB-ARBA"/>
</dbReference>
<evidence type="ECO:0000256" key="7">
    <source>
        <dbReference type="PIRNR" id="PIRNR017190"/>
    </source>
</evidence>
<dbReference type="InterPro" id="IPR036974">
    <property type="entry name" value="PUA_sf"/>
</dbReference>
<dbReference type="PIRSF" id="PIRSF017190">
    <property type="entry name" value="Rbsml_synth_fac_NIP7"/>
    <property type="match status" value="1"/>
</dbReference>
<dbReference type="InterPro" id="IPR016686">
    <property type="entry name" value="Ribosomal_synth_fac_NIP7"/>
</dbReference>
<dbReference type="GeneID" id="43595703"/>
<dbReference type="RefSeq" id="XP_031871170.1">
    <property type="nucleotide sequence ID" value="XM_032011477.1"/>
</dbReference>
<comment type="function">
    <text evidence="6 7">Required for proper 27S pre-rRNA processing and 60S ribosome subunit assembly.</text>
</comment>
<evidence type="ECO:0000313" key="9">
    <source>
        <dbReference type="EMBL" id="RDL38514.1"/>
    </source>
</evidence>
<dbReference type="CDD" id="cd21146">
    <property type="entry name" value="Nip7_N_euk"/>
    <property type="match status" value="1"/>
</dbReference>
<dbReference type="Pfam" id="PF03657">
    <property type="entry name" value="UPF0113"/>
    <property type="match status" value="1"/>
</dbReference>
<dbReference type="AlphaFoldDB" id="A0A370TSN8"/>
<feature type="domain" description="PUA" evidence="8">
    <location>
        <begin position="100"/>
        <end position="175"/>
    </location>
</feature>
<gene>
    <name evidence="9" type="ORF">BP5553_02854</name>
</gene>
<dbReference type="InterPro" id="IPR015947">
    <property type="entry name" value="PUA-like_sf"/>
</dbReference>
<dbReference type="FunFam" id="2.30.130.10:FF:000002">
    <property type="entry name" value="60S ribosome subunit biogenesis protein NIP7 homolog"/>
    <property type="match status" value="1"/>
</dbReference>
<dbReference type="InterPro" id="IPR005155">
    <property type="entry name" value="UPF0113_PUA"/>
</dbReference>
<evidence type="ECO:0000259" key="8">
    <source>
        <dbReference type="SMART" id="SM00359"/>
    </source>
</evidence>
<dbReference type="InterPro" id="IPR055359">
    <property type="entry name" value="Nip7_N_euk"/>
</dbReference>
<dbReference type="PANTHER" id="PTHR23415">
    <property type="entry name" value="CYCLIN-DEPENDENT KINASES REGULATORY SUBUNIT/60S RIBOSOME SUBUNIT BIOGENESIS PROTEIN NIP7"/>
    <property type="match status" value="1"/>
</dbReference>
<dbReference type="SUPFAM" id="SSF88802">
    <property type="entry name" value="Pre-PUA domain"/>
    <property type="match status" value="1"/>
</dbReference>
<dbReference type="SUPFAM" id="SSF88697">
    <property type="entry name" value="PUA domain-like"/>
    <property type="match status" value="1"/>
</dbReference>
<dbReference type="FunFam" id="3.10.450.220:FF:000001">
    <property type="entry name" value="60S ribosome subunit biogenesis protein NIP7 homolog"/>
    <property type="match status" value="1"/>
</dbReference>
<evidence type="ECO:0000256" key="4">
    <source>
        <dbReference type="ARBA" id="ARBA00022884"/>
    </source>
</evidence>
<proteinExistence type="inferred from homology"/>
<keyword evidence="10" id="KW-1185">Reference proteome</keyword>
<evidence type="ECO:0000313" key="10">
    <source>
        <dbReference type="Proteomes" id="UP000254866"/>
    </source>
</evidence>
<dbReference type="Gene3D" id="2.30.130.10">
    <property type="entry name" value="PUA domain"/>
    <property type="match status" value="1"/>
</dbReference>
<protein>
    <recommendedName>
        <fullName evidence="7">60S ribosome subunit biogenesis protein NIP7</fullName>
    </recommendedName>
</protein>
<dbReference type="OrthoDB" id="27490at2759"/>
<dbReference type="GO" id="GO:0003723">
    <property type="term" value="F:RNA binding"/>
    <property type="evidence" value="ECO:0007669"/>
    <property type="project" value="UniProtKB-KW"/>
</dbReference>
<dbReference type="PROSITE" id="PS50890">
    <property type="entry name" value="PUA"/>
    <property type="match status" value="1"/>
</dbReference>
<name>A0A370TSN8_9HELO</name>
<evidence type="ECO:0000256" key="6">
    <source>
        <dbReference type="ARBA" id="ARBA00054591"/>
    </source>
</evidence>
<comment type="subcellular location">
    <subcellularLocation>
        <location evidence="1">Nucleus</location>
        <location evidence="1">Nucleolus</location>
    </subcellularLocation>
</comment>
<comment type="subunit">
    <text evidence="7">Interacts with pre-ribosome complex.</text>
</comment>
<evidence type="ECO:0000256" key="1">
    <source>
        <dbReference type="ARBA" id="ARBA00004604"/>
    </source>
</evidence>
<dbReference type="Pfam" id="PF17833">
    <property type="entry name" value="pre-PUA_NIP7"/>
    <property type="match status" value="1"/>
</dbReference>
<organism evidence="9 10">
    <name type="scientific">Venustampulla echinocandica</name>
    <dbReference type="NCBI Taxonomy" id="2656787"/>
    <lineage>
        <taxon>Eukaryota</taxon>
        <taxon>Fungi</taxon>
        <taxon>Dikarya</taxon>
        <taxon>Ascomycota</taxon>
        <taxon>Pezizomycotina</taxon>
        <taxon>Leotiomycetes</taxon>
        <taxon>Helotiales</taxon>
        <taxon>Pleuroascaceae</taxon>
        <taxon>Venustampulla</taxon>
    </lineage>
</organism>
<dbReference type="InterPro" id="IPR040598">
    <property type="entry name" value="NIP7_N"/>
</dbReference>